<protein>
    <submittedName>
        <fullName evidence="2">Uncharacterized protein</fullName>
    </submittedName>
</protein>
<feature type="region of interest" description="Disordered" evidence="1">
    <location>
        <begin position="158"/>
        <end position="202"/>
    </location>
</feature>
<feature type="region of interest" description="Disordered" evidence="1">
    <location>
        <begin position="79"/>
        <end position="134"/>
    </location>
</feature>
<feature type="region of interest" description="Disordered" evidence="1">
    <location>
        <begin position="356"/>
        <end position="384"/>
    </location>
</feature>
<proteinExistence type="predicted"/>
<feature type="compositionally biased region" description="Polar residues" evidence="1">
    <location>
        <begin position="106"/>
        <end position="118"/>
    </location>
</feature>
<name>A0A1R1PLN8_ZANCU</name>
<keyword evidence="3" id="KW-1185">Reference proteome</keyword>
<feature type="compositionally biased region" description="Basic and acidic residues" evidence="1">
    <location>
        <begin position="91"/>
        <end position="101"/>
    </location>
</feature>
<feature type="region of interest" description="Disordered" evidence="1">
    <location>
        <begin position="1"/>
        <end position="26"/>
    </location>
</feature>
<evidence type="ECO:0000256" key="1">
    <source>
        <dbReference type="SAM" id="MobiDB-lite"/>
    </source>
</evidence>
<feature type="compositionally biased region" description="Polar residues" evidence="1">
    <location>
        <begin position="356"/>
        <end position="379"/>
    </location>
</feature>
<reference evidence="3" key="1">
    <citation type="submission" date="2017-01" db="EMBL/GenBank/DDBJ databases">
        <authorList>
            <person name="Wang Y."/>
            <person name="White M."/>
            <person name="Kvist S."/>
            <person name="Moncalvo J.-M."/>
        </authorList>
    </citation>
    <scope>NUCLEOTIDE SEQUENCE [LARGE SCALE GENOMIC DNA]</scope>
    <source>
        <strain evidence="3">COL-18-3</strain>
    </source>
</reference>
<comment type="caution">
    <text evidence="2">The sequence shown here is derived from an EMBL/GenBank/DDBJ whole genome shotgun (WGS) entry which is preliminary data.</text>
</comment>
<dbReference type="AlphaFoldDB" id="A0A1R1PLN8"/>
<gene>
    <name evidence="2" type="ORF">AX774_g4654</name>
</gene>
<evidence type="ECO:0000313" key="3">
    <source>
        <dbReference type="Proteomes" id="UP000188320"/>
    </source>
</evidence>
<sequence length="434" mass="47390">MVNENRDSFIESSAPESIFKNGISKPTGGLVRKKIEELNTNSGSRDILAPKNIIIDNAPEGIRGQGRLQSPLSIKSSSLKSVSTGFSRGGVDTEKAEDMTSKDGLQANSLVIEQTENNEGIDGDRSSIRGGKESLDGDSEAYNAFIKNVTDFPPAKSYSRILSSPPLSKKQSTNSVNRKKQFNKVKNGIDTKSLNAGPKGKKVAFDQQEALAKDTNPGPLTSDGLALISKIRGKPKSGVIINEVTKIKPEELLSKAPVKKKMESQQQEMAFKVTENFFVSRRKDSDDGASIKDEVAISSARVNNIANSYIKTKREGGNVTDAYKKSEELAGKIFDKVYADVNSIDKETLLNQANHATKNKSKSAMQLKTDHTPVQSSNSDKTESTNDKFAIFDNLAMDTGTLDELNKFKVAEMMKAKSPPVKQSMIRKISKLFK</sequence>
<dbReference type="Proteomes" id="UP000188320">
    <property type="component" value="Unassembled WGS sequence"/>
</dbReference>
<evidence type="ECO:0000313" key="2">
    <source>
        <dbReference type="EMBL" id="OMH81880.1"/>
    </source>
</evidence>
<accession>A0A1R1PLN8</accession>
<feature type="compositionally biased region" description="Basic and acidic residues" evidence="1">
    <location>
        <begin position="122"/>
        <end position="134"/>
    </location>
</feature>
<organism evidence="2 3">
    <name type="scientific">Zancudomyces culisetae</name>
    <name type="common">Gut fungus</name>
    <name type="synonym">Smittium culisetae</name>
    <dbReference type="NCBI Taxonomy" id="1213189"/>
    <lineage>
        <taxon>Eukaryota</taxon>
        <taxon>Fungi</taxon>
        <taxon>Fungi incertae sedis</taxon>
        <taxon>Zoopagomycota</taxon>
        <taxon>Kickxellomycotina</taxon>
        <taxon>Harpellomycetes</taxon>
        <taxon>Harpellales</taxon>
        <taxon>Legeriomycetaceae</taxon>
        <taxon>Zancudomyces</taxon>
    </lineage>
</organism>
<feature type="compositionally biased region" description="Polar residues" evidence="1">
    <location>
        <begin position="160"/>
        <end position="176"/>
    </location>
</feature>
<dbReference type="EMBL" id="LSSK01000797">
    <property type="protein sequence ID" value="OMH81880.1"/>
    <property type="molecule type" value="Genomic_DNA"/>
</dbReference>